<dbReference type="Proteomes" id="UP000230233">
    <property type="component" value="Chromosome X"/>
</dbReference>
<dbReference type="AlphaFoldDB" id="A0A2G5T4E0"/>
<keyword evidence="2" id="KW-1185">Reference proteome</keyword>
<dbReference type="EMBL" id="PDUG01000006">
    <property type="protein sequence ID" value="PIC22110.1"/>
    <property type="molecule type" value="Genomic_DNA"/>
</dbReference>
<organism evidence="1 2">
    <name type="scientific">Caenorhabditis nigoni</name>
    <dbReference type="NCBI Taxonomy" id="1611254"/>
    <lineage>
        <taxon>Eukaryota</taxon>
        <taxon>Metazoa</taxon>
        <taxon>Ecdysozoa</taxon>
        <taxon>Nematoda</taxon>
        <taxon>Chromadorea</taxon>
        <taxon>Rhabditida</taxon>
        <taxon>Rhabditina</taxon>
        <taxon>Rhabditomorpha</taxon>
        <taxon>Rhabditoidea</taxon>
        <taxon>Rhabditidae</taxon>
        <taxon>Peloderinae</taxon>
        <taxon>Caenorhabditis</taxon>
    </lineage>
</organism>
<evidence type="ECO:0000313" key="1">
    <source>
        <dbReference type="EMBL" id="PIC22110.1"/>
    </source>
</evidence>
<accession>A0A2G5T4E0</accession>
<reference evidence="2" key="1">
    <citation type="submission" date="2017-10" db="EMBL/GenBank/DDBJ databases">
        <title>Rapid genome shrinkage in a self-fertile nematode reveals novel sperm competition proteins.</title>
        <authorList>
            <person name="Yin D."/>
            <person name="Schwarz E.M."/>
            <person name="Thomas C.G."/>
            <person name="Felde R.L."/>
            <person name="Korf I.F."/>
            <person name="Cutter A.D."/>
            <person name="Schartner C.M."/>
            <person name="Ralston E.J."/>
            <person name="Meyer B.J."/>
            <person name="Haag E.S."/>
        </authorList>
    </citation>
    <scope>NUCLEOTIDE SEQUENCE [LARGE SCALE GENOMIC DNA]</scope>
    <source>
        <strain evidence="2">JU1422</strain>
    </source>
</reference>
<sequence length="75" mass="8770">MEGRVLIHPRFAVEEYVNDLPAFRAAILEEAANHPSFRADFDQKKEKLEETEFFVGQRMELFDNAYSSQLHVARI</sequence>
<dbReference type="OrthoDB" id="5917609at2759"/>
<proteinExistence type="predicted"/>
<comment type="caution">
    <text evidence="1">The sequence shown here is derived from an EMBL/GenBank/DDBJ whole genome shotgun (WGS) entry which is preliminary data.</text>
</comment>
<protein>
    <submittedName>
        <fullName evidence="1">Uncharacterized protein</fullName>
    </submittedName>
</protein>
<gene>
    <name evidence="1" type="primary">Cnig_chr_X.g26698</name>
    <name evidence="1" type="ORF">B9Z55_026698</name>
</gene>
<evidence type="ECO:0000313" key="2">
    <source>
        <dbReference type="Proteomes" id="UP000230233"/>
    </source>
</evidence>
<name>A0A2G5T4E0_9PELO</name>